<feature type="domain" description="Kinesin motor" evidence="12">
    <location>
        <begin position="85"/>
        <end position="433"/>
    </location>
</feature>
<keyword evidence="5 9" id="KW-0067">ATP-binding</keyword>
<evidence type="ECO:0000313" key="13">
    <source>
        <dbReference type="EMBL" id="ESO00704.1"/>
    </source>
</evidence>
<reference evidence="14" key="3">
    <citation type="submission" date="2015-06" db="UniProtKB">
        <authorList>
            <consortium name="EnsemblMetazoa"/>
        </authorList>
    </citation>
    <scope>IDENTIFICATION</scope>
</reference>
<dbReference type="SMART" id="SM00240">
    <property type="entry name" value="FHA"/>
    <property type="match status" value="1"/>
</dbReference>
<dbReference type="STRING" id="6412.T1FU32"/>
<dbReference type="GO" id="GO:0005737">
    <property type="term" value="C:cytoplasm"/>
    <property type="evidence" value="ECO:0000318"/>
    <property type="project" value="GO_Central"/>
</dbReference>
<dbReference type="Pfam" id="PF23313">
    <property type="entry name" value="4HB_KIF14"/>
    <property type="match status" value="1"/>
</dbReference>
<dbReference type="eggNOG" id="KOG0245">
    <property type="taxonomic scope" value="Eukaryota"/>
</dbReference>
<evidence type="ECO:0000313" key="14">
    <source>
        <dbReference type="EnsemblMetazoa" id="HelroP192579"/>
    </source>
</evidence>
<dbReference type="PANTHER" id="PTHR47117:SF5">
    <property type="entry name" value="KINESIN-LIKE PROTEIN KIF14"/>
    <property type="match status" value="1"/>
</dbReference>
<evidence type="ECO:0000256" key="5">
    <source>
        <dbReference type="ARBA" id="ARBA00022840"/>
    </source>
</evidence>
<dbReference type="InterPro" id="IPR000253">
    <property type="entry name" value="FHA_dom"/>
</dbReference>
<name>T1FU32_HELRO</name>
<dbReference type="InterPro" id="IPR056523">
    <property type="entry name" value="4HB_KIF14"/>
</dbReference>
<evidence type="ECO:0000256" key="9">
    <source>
        <dbReference type="PROSITE-ProRule" id="PRU00283"/>
    </source>
</evidence>
<dbReference type="CTD" id="20212328"/>
<dbReference type="Proteomes" id="UP000015101">
    <property type="component" value="Unassembled WGS sequence"/>
</dbReference>
<dbReference type="GO" id="GO:0005524">
    <property type="term" value="F:ATP binding"/>
    <property type="evidence" value="ECO:0007669"/>
    <property type="project" value="UniProtKB-UniRule"/>
</dbReference>
<dbReference type="FunCoup" id="T1FU32">
    <property type="interactions" value="38"/>
</dbReference>
<keyword evidence="2" id="KW-0963">Cytoplasm</keyword>
<dbReference type="InterPro" id="IPR019821">
    <property type="entry name" value="Kinesin_motor_CS"/>
</dbReference>
<evidence type="ECO:0000256" key="2">
    <source>
        <dbReference type="ARBA" id="ARBA00022490"/>
    </source>
</evidence>
<dbReference type="EMBL" id="KB096900">
    <property type="protein sequence ID" value="ESO00704.1"/>
    <property type="molecule type" value="Genomic_DNA"/>
</dbReference>
<dbReference type="Gene3D" id="2.60.200.20">
    <property type="match status" value="1"/>
</dbReference>
<dbReference type="OrthoDB" id="3176171at2759"/>
<dbReference type="PROSITE" id="PS50006">
    <property type="entry name" value="FHA_DOMAIN"/>
    <property type="match status" value="1"/>
</dbReference>
<evidence type="ECO:0000259" key="12">
    <source>
        <dbReference type="PROSITE" id="PS50067"/>
    </source>
</evidence>
<dbReference type="EMBL" id="AMQM01005397">
    <property type="status" value="NOT_ANNOTATED_CDS"/>
    <property type="molecule type" value="Genomic_DNA"/>
</dbReference>
<evidence type="ECO:0000256" key="10">
    <source>
        <dbReference type="SAM" id="Coils"/>
    </source>
</evidence>
<evidence type="ECO:0000256" key="6">
    <source>
        <dbReference type="ARBA" id="ARBA00023054"/>
    </source>
</evidence>
<dbReference type="Gene3D" id="6.10.250.2520">
    <property type="match status" value="1"/>
</dbReference>
<keyword evidence="6 10" id="KW-0175">Coiled coil</keyword>
<keyword evidence="15" id="KW-1185">Reference proteome</keyword>
<dbReference type="SUPFAM" id="SSF49879">
    <property type="entry name" value="SMAD/FHA domain"/>
    <property type="match status" value="1"/>
</dbReference>
<keyword evidence="7 9" id="KW-0505">Motor protein</keyword>
<feature type="domain" description="FHA" evidence="11">
    <location>
        <begin position="566"/>
        <end position="617"/>
    </location>
</feature>
<dbReference type="FunFam" id="3.40.850.10:FF:000042">
    <property type="entry name" value="Kinesin family member 14"/>
    <property type="match status" value="1"/>
</dbReference>
<evidence type="ECO:0008006" key="16">
    <source>
        <dbReference type="Google" id="ProtNLM"/>
    </source>
</evidence>
<dbReference type="GeneID" id="20212328"/>
<keyword evidence="3" id="KW-0493">Microtubule</keyword>
<comment type="similarity">
    <text evidence="9">Belongs to the TRAFAC class myosin-kinesin ATPase superfamily. Kinesin family.</text>
</comment>
<dbReference type="InterPro" id="IPR027417">
    <property type="entry name" value="P-loop_NTPase"/>
</dbReference>
<feature type="coiled-coil region" evidence="10">
    <location>
        <begin position="482"/>
        <end position="531"/>
    </location>
</feature>
<dbReference type="Pfam" id="PF00225">
    <property type="entry name" value="Kinesin"/>
    <property type="match status" value="1"/>
</dbReference>
<dbReference type="GO" id="GO:0005871">
    <property type="term" value="C:kinesin complex"/>
    <property type="evidence" value="ECO:0000318"/>
    <property type="project" value="GO_Central"/>
</dbReference>
<evidence type="ECO:0000256" key="1">
    <source>
        <dbReference type="ARBA" id="ARBA00004245"/>
    </source>
</evidence>
<feature type="binding site" evidence="9">
    <location>
        <begin position="174"/>
        <end position="181"/>
    </location>
    <ligand>
        <name>ATP</name>
        <dbReference type="ChEBI" id="CHEBI:30616"/>
    </ligand>
</feature>
<protein>
    <recommendedName>
        <fullName evidence="16">Kinesin motor domain-containing protein</fullName>
    </recommendedName>
</protein>
<dbReference type="InterPro" id="IPR036961">
    <property type="entry name" value="Kinesin_motor_dom_sf"/>
</dbReference>
<gene>
    <name evidence="14" type="primary">20212328</name>
    <name evidence="13" type="ORF">HELRODRAFT_192579</name>
</gene>
<dbReference type="GO" id="GO:0003777">
    <property type="term" value="F:microtubule motor activity"/>
    <property type="evidence" value="ECO:0000318"/>
    <property type="project" value="GO_Central"/>
</dbReference>
<dbReference type="InterPro" id="IPR008984">
    <property type="entry name" value="SMAD_FHA_dom_sf"/>
</dbReference>
<proteinExistence type="inferred from homology"/>
<dbReference type="InterPro" id="IPR032405">
    <property type="entry name" value="Kinesin_assoc"/>
</dbReference>
<dbReference type="GO" id="GO:0016887">
    <property type="term" value="F:ATP hydrolysis activity"/>
    <property type="evidence" value="ECO:0000318"/>
    <property type="project" value="GO_Central"/>
</dbReference>
<dbReference type="Pfam" id="PF16183">
    <property type="entry name" value="Kinesin_assoc"/>
    <property type="match status" value="1"/>
</dbReference>
<evidence type="ECO:0000256" key="4">
    <source>
        <dbReference type="ARBA" id="ARBA00022741"/>
    </source>
</evidence>
<dbReference type="GO" id="GO:0007018">
    <property type="term" value="P:microtubule-based movement"/>
    <property type="evidence" value="ECO:0000318"/>
    <property type="project" value="GO_Central"/>
</dbReference>
<dbReference type="RefSeq" id="XP_009021341.1">
    <property type="nucleotide sequence ID" value="XM_009023093.1"/>
</dbReference>
<dbReference type="InterPro" id="IPR001752">
    <property type="entry name" value="Kinesin_motor_dom"/>
</dbReference>
<dbReference type="InParanoid" id="T1FU32"/>
<evidence type="ECO:0000256" key="7">
    <source>
        <dbReference type="ARBA" id="ARBA00023175"/>
    </source>
</evidence>
<dbReference type="PROSITE" id="PS00411">
    <property type="entry name" value="KINESIN_MOTOR_1"/>
    <property type="match status" value="1"/>
</dbReference>
<dbReference type="KEGG" id="hro:HELRODRAFT_192579"/>
<sequence length="1366" mass="154178">MPHKKSNDTLSKCFQMRKSAEDLLNNMPSTPTARFCSRRMTEFQQGTPECFSAVAIDSPLLKSRNIGLSADVLNIGQRNDDDDSSITVGVRVRPFTQRELDEEDVKCIVSMRGNETVVTPEKGDPLRFTYDYSFWSFDQSSDSYADQVKVYTALAQPLLNKVFEGYNACLFAYGQTSSGKSYSVMGHGNDVGIVPRFCGELFQRIQNNSDDNVIYNVEISFFEIYNEKIHDLLGSSSGKDKSFKKPNLKVREHPVMGPFVDGLSTYVVKSFEDIETWLNVGNKRRATACTGMNDNSSRSHSVFTLILTQTKTSVIEGTSHSHNITSKINLVDLAGSERQSLAKTSGDRLKEGSSINKSLMALGKVISVLSEQQTNKNKKNQFIQYRETILTWLLKESLGGNSKTCMLATISPSNLNTEETLSTLRYAKQARSIVNNARINEDPNARIIRSLQMEIEKLRALASGNGDLVGGVLGGNGLSDGEERCLMEIKSLKEELTRKEREMVEMNKSWQEKLKQSEACKQEEARQLEKSGISLKIDRDLPSLVNLNEDPQLNEVLVYVLRRGVTRVGRLREDCSLEIQLTGALISDEQCKFEFDGRRVTLTSLGNSLTYVNGRLLDNALPVFIHNGDRIVLAGDHFFRFINLLEEVKGSSVNPIQSLQPKDFYFAYQEFSTMQNARLESELLKTRERHNEEMKLLASQTNEETTRMQQQLAQSRLQADNLLVEYQNKVTTLEKMLKEHGHDHTTALDQIRKLKFENQTLERKLEILKMTQNSIDNVEVPLKKCCPNLLTCLDDMKKNLKFCKDYMGGVNADDGQVVIKVLRTSLNISTFWSLDKFEAKLQDMRDLYMDKIDSSRSDEIFFDPRDAWESEYKLTSSPLTNQLHMRRSISLQNTKIQSPINLNFTLGFLDLSIAESSPNSPTSTANTKTLTSDRPLTTATARTNDLVTNAPASNMFSQLIDFGLKDFKVITFDDSLADRVLYLCQRVYNLTNELNNSFFEDNANFDFDTKITSVSSLVHAFNSLQTRLSDWLWKLNSSQSEIIVCSKEKLTNSIFTIGGCMQFFIQGLESSIPSLVEEYKNKILEEVLNICYHCGKFAQTCRLDCYSLKSVVALIDDDDEDGRKLSNPIKASFIRGCNEFVDDALSAAVSTVHENKCRAINVFQCVKQKLKPSTRDLMKKTYKTASSILSLLQNLKLIQTRLMASESSYSHQQQQQPLQQQQPQLQTQNMDSDLFLNAHNRCKFFSIQYSGIVDCTMQLIDMITYIIADESVIINVTSLKSLLEAMECHANNLTNNPYITSYKHMLDSAARSLNVTSLSDISMFRDRSCCLDGSLDESQIELLEAAVAEIKSAVSDFGSFVTSKGC</sequence>
<dbReference type="SMART" id="SM00129">
    <property type="entry name" value="KISc"/>
    <property type="match status" value="1"/>
</dbReference>
<evidence type="ECO:0000313" key="15">
    <source>
        <dbReference type="Proteomes" id="UP000015101"/>
    </source>
</evidence>
<dbReference type="PANTHER" id="PTHR47117">
    <property type="entry name" value="STAR-RELATED LIPID TRANSFER PROTEIN 9"/>
    <property type="match status" value="1"/>
</dbReference>
<accession>T1FU32</accession>
<keyword evidence="8" id="KW-0206">Cytoskeleton</keyword>
<evidence type="ECO:0000259" key="11">
    <source>
        <dbReference type="PROSITE" id="PS50006"/>
    </source>
</evidence>
<dbReference type="PRINTS" id="PR00380">
    <property type="entry name" value="KINESINHEAVY"/>
</dbReference>
<comment type="subcellular location">
    <subcellularLocation>
        <location evidence="1">Cytoplasm</location>
        <location evidence="1">Cytoskeleton</location>
    </subcellularLocation>
</comment>
<dbReference type="GO" id="GO:0008017">
    <property type="term" value="F:microtubule binding"/>
    <property type="evidence" value="ECO:0000318"/>
    <property type="project" value="GO_Central"/>
</dbReference>
<reference evidence="15" key="1">
    <citation type="submission" date="2012-12" db="EMBL/GenBank/DDBJ databases">
        <authorList>
            <person name="Hellsten U."/>
            <person name="Grimwood J."/>
            <person name="Chapman J.A."/>
            <person name="Shapiro H."/>
            <person name="Aerts A."/>
            <person name="Otillar R.P."/>
            <person name="Terry A.Y."/>
            <person name="Boore J.L."/>
            <person name="Simakov O."/>
            <person name="Marletaz F."/>
            <person name="Cho S.-J."/>
            <person name="Edsinger-Gonzales E."/>
            <person name="Havlak P."/>
            <person name="Kuo D.-H."/>
            <person name="Larsson T."/>
            <person name="Lv J."/>
            <person name="Arendt D."/>
            <person name="Savage R."/>
            <person name="Osoegawa K."/>
            <person name="de Jong P."/>
            <person name="Lindberg D.R."/>
            <person name="Seaver E.C."/>
            <person name="Weisblat D.A."/>
            <person name="Putnam N.H."/>
            <person name="Grigoriev I.V."/>
            <person name="Rokhsar D.S."/>
        </authorList>
    </citation>
    <scope>NUCLEOTIDE SEQUENCE</scope>
</reference>
<evidence type="ECO:0000256" key="8">
    <source>
        <dbReference type="ARBA" id="ARBA00023212"/>
    </source>
</evidence>
<dbReference type="PROSITE" id="PS50067">
    <property type="entry name" value="KINESIN_MOTOR_2"/>
    <property type="match status" value="1"/>
</dbReference>
<evidence type="ECO:0000256" key="3">
    <source>
        <dbReference type="ARBA" id="ARBA00022701"/>
    </source>
</evidence>
<organism evidence="14 15">
    <name type="scientific">Helobdella robusta</name>
    <name type="common">Californian leech</name>
    <dbReference type="NCBI Taxonomy" id="6412"/>
    <lineage>
        <taxon>Eukaryota</taxon>
        <taxon>Metazoa</taxon>
        <taxon>Spiralia</taxon>
        <taxon>Lophotrochozoa</taxon>
        <taxon>Annelida</taxon>
        <taxon>Clitellata</taxon>
        <taxon>Hirudinea</taxon>
        <taxon>Rhynchobdellida</taxon>
        <taxon>Glossiphoniidae</taxon>
        <taxon>Helobdella</taxon>
    </lineage>
</organism>
<reference evidence="13 15" key="2">
    <citation type="journal article" date="2013" name="Nature">
        <title>Insights into bilaterian evolution from three spiralian genomes.</title>
        <authorList>
            <person name="Simakov O."/>
            <person name="Marletaz F."/>
            <person name="Cho S.J."/>
            <person name="Edsinger-Gonzales E."/>
            <person name="Havlak P."/>
            <person name="Hellsten U."/>
            <person name="Kuo D.H."/>
            <person name="Larsson T."/>
            <person name="Lv J."/>
            <person name="Arendt D."/>
            <person name="Savage R."/>
            <person name="Osoegawa K."/>
            <person name="de Jong P."/>
            <person name="Grimwood J."/>
            <person name="Chapman J.A."/>
            <person name="Shapiro H."/>
            <person name="Aerts A."/>
            <person name="Otillar R.P."/>
            <person name="Terry A.Y."/>
            <person name="Boore J.L."/>
            <person name="Grigoriev I.V."/>
            <person name="Lindberg D.R."/>
            <person name="Seaver E.C."/>
            <person name="Weisblat D.A."/>
            <person name="Putnam N.H."/>
            <person name="Rokhsar D.S."/>
        </authorList>
    </citation>
    <scope>NUCLEOTIDE SEQUENCE</scope>
</reference>
<dbReference type="GO" id="GO:0005874">
    <property type="term" value="C:microtubule"/>
    <property type="evidence" value="ECO:0000318"/>
    <property type="project" value="GO_Central"/>
</dbReference>
<dbReference type="SUPFAM" id="SSF52540">
    <property type="entry name" value="P-loop containing nucleoside triphosphate hydrolases"/>
    <property type="match status" value="1"/>
</dbReference>
<dbReference type="EnsemblMetazoa" id="HelroT192579">
    <property type="protein sequence ID" value="HelroP192579"/>
    <property type="gene ID" value="HelroG192579"/>
</dbReference>
<dbReference type="Gene3D" id="3.40.850.10">
    <property type="entry name" value="Kinesin motor domain"/>
    <property type="match status" value="1"/>
</dbReference>
<keyword evidence="4 9" id="KW-0547">Nucleotide-binding</keyword>
<dbReference type="HOGENOM" id="CLU_003253_1_0_1"/>